<protein>
    <submittedName>
        <fullName evidence="1">Protein FAR-RED IMPAIRED RESPONSE 1-like</fullName>
    </submittedName>
</protein>
<dbReference type="InterPro" id="IPR013083">
    <property type="entry name" value="Znf_RING/FYVE/PHD"/>
</dbReference>
<comment type="caution">
    <text evidence="1">The sequence shown here is derived from an EMBL/GenBank/DDBJ whole genome shotgun (WGS) entry which is preliminary data.</text>
</comment>
<accession>A0A6G0VU63</accession>
<keyword evidence="2" id="KW-1185">Reference proteome</keyword>
<reference evidence="1 2" key="1">
    <citation type="submission" date="2019-08" db="EMBL/GenBank/DDBJ databases">
        <title>Whole genome of Aphis craccivora.</title>
        <authorList>
            <person name="Voronova N.V."/>
            <person name="Shulinski R.S."/>
            <person name="Bandarenka Y.V."/>
            <person name="Zhorov D.G."/>
            <person name="Warner D."/>
        </authorList>
    </citation>
    <scope>NUCLEOTIDE SEQUENCE [LARGE SCALE GENOMIC DNA]</scope>
    <source>
        <strain evidence="1">180601</strain>
        <tissue evidence="1">Whole Body</tissue>
    </source>
</reference>
<gene>
    <name evidence="1" type="ORF">FWK35_00028428</name>
</gene>
<dbReference type="Proteomes" id="UP000478052">
    <property type="component" value="Unassembled WGS sequence"/>
</dbReference>
<proteinExistence type="predicted"/>
<dbReference type="Gene3D" id="3.30.40.10">
    <property type="entry name" value="Zinc/RING finger domain, C3HC4 (zinc finger)"/>
    <property type="match status" value="1"/>
</dbReference>
<evidence type="ECO:0000313" key="2">
    <source>
        <dbReference type="Proteomes" id="UP000478052"/>
    </source>
</evidence>
<sequence>IQCTSAKSNLIKPLIVKKRTDLDISSIKIPTTKHRGKPKGALQTVIGLKKKRKILTKKPFKFLHYNERNKLILSWFCSIDVVNKALSSNFKINDTNLNEYNSIPNNIIDELVDLFQVKQFFSPSAWAKVQKIVAQKNVCHSLWQCPLCQKKCANNSISCDYCLTWYHPKCVNLISIPKKNCK</sequence>
<dbReference type="InterPro" id="IPR011011">
    <property type="entry name" value="Znf_FYVE_PHD"/>
</dbReference>
<dbReference type="SUPFAM" id="SSF57903">
    <property type="entry name" value="FYVE/PHD zinc finger"/>
    <property type="match status" value="1"/>
</dbReference>
<dbReference type="OrthoDB" id="7695472at2759"/>
<feature type="non-terminal residue" evidence="1">
    <location>
        <position position="1"/>
    </location>
</feature>
<name>A0A6G0VU63_APHCR</name>
<dbReference type="EMBL" id="VUJU01011851">
    <property type="protein sequence ID" value="KAF0709734.1"/>
    <property type="molecule type" value="Genomic_DNA"/>
</dbReference>
<organism evidence="1 2">
    <name type="scientific">Aphis craccivora</name>
    <name type="common">Cowpea aphid</name>
    <dbReference type="NCBI Taxonomy" id="307492"/>
    <lineage>
        <taxon>Eukaryota</taxon>
        <taxon>Metazoa</taxon>
        <taxon>Ecdysozoa</taxon>
        <taxon>Arthropoda</taxon>
        <taxon>Hexapoda</taxon>
        <taxon>Insecta</taxon>
        <taxon>Pterygota</taxon>
        <taxon>Neoptera</taxon>
        <taxon>Paraneoptera</taxon>
        <taxon>Hemiptera</taxon>
        <taxon>Sternorrhyncha</taxon>
        <taxon>Aphidomorpha</taxon>
        <taxon>Aphidoidea</taxon>
        <taxon>Aphididae</taxon>
        <taxon>Aphidini</taxon>
        <taxon>Aphis</taxon>
        <taxon>Aphis</taxon>
    </lineage>
</organism>
<evidence type="ECO:0000313" key="1">
    <source>
        <dbReference type="EMBL" id="KAF0709734.1"/>
    </source>
</evidence>
<dbReference type="AlphaFoldDB" id="A0A6G0VU63"/>